<dbReference type="SUPFAM" id="SSF47473">
    <property type="entry name" value="EF-hand"/>
    <property type="match status" value="1"/>
</dbReference>
<keyword evidence="1" id="KW-0106">Calcium</keyword>
<dbReference type="EMBL" id="CAUYUJ010010635">
    <property type="protein sequence ID" value="CAK0829884.1"/>
    <property type="molecule type" value="Genomic_DNA"/>
</dbReference>
<evidence type="ECO:0000256" key="1">
    <source>
        <dbReference type="ARBA" id="ARBA00022837"/>
    </source>
</evidence>
<evidence type="ECO:0000313" key="6">
    <source>
        <dbReference type="Proteomes" id="UP001189429"/>
    </source>
</evidence>
<feature type="region of interest" description="Disordered" evidence="2">
    <location>
        <begin position="26"/>
        <end position="65"/>
    </location>
</feature>
<proteinExistence type="predicted"/>
<feature type="domain" description="EF-hand" evidence="4">
    <location>
        <begin position="79"/>
        <end position="109"/>
    </location>
</feature>
<keyword evidence="3" id="KW-1133">Transmembrane helix</keyword>
<evidence type="ECO:0000259" key="4">
    <source>
        <dbReference type="PROSITE" id="PS50222"/>
    </source>
</evidence>
<gene>
    <name evidence="5" type="ORF">PCOR1329_LOCUS28679</name>
</gene>
<dbReference type="PROSITE" id="PS50222">
    <property type="entry name" value="EF_HAND_2"/>
    <property type="match status" value="1"/>
</dbReference>
<feature type="transmembrane region" description="Helical" evidence="3">
    <location>
        <begin position="146"/>
        <end position="164"/>
    </location>
</feature>
<dbReference type="Gene3D" id="1.10.238.10">
    <property type="entry name" value="EF-hand"/>
    <property type="match status" value="1"/>
</dbReference>
<feature type="compositionally biased region" description="Gly residues" evidence="2">
    <location>
        <begin position="107"/>
        <end position="134"/>
    </location>
</feature>
<keyword evidence="3" id="KW-0472">Membrane</keyword>
<accession>A0ABN9SDY1</accession>
<evidence type="ECO:0000256" key="2">
    <source>
        <dbReference type="SAM" id="MobiDB-lite"/>
    </source>
</evidence>
<dbReference type="InterPro" id="IPR018247">
    <property type="entry name" value="EF_Hand_1_Ca_BS"/>
</dbReference>
<sequence length="296" mass="30989">MHRAPTSASVAAAAAAAWLLGSRSFSEGGLRGVGGGARWRVPPGRTARAAAAGPERGADAPEDSKDLFGALNRDGAVPLSDMMALMDEDGDGTISREEFENFKNKMGSGGGSGGSGGGVGGGDNAGGGGPGGGDSSPTSGGSGPPLAVLALAALAVVALALAALSRRGRRAAAGGASGAPDVRPGRGRGVRLRQVRPLSLFCLSQPHYSGSKSFNWPEFWRWRRLRPPWTRGWPYSASHPQRSKLVKKSFQPDRASGRLWSSASPWGRRRSLVFSMPRERGDRAQEDSDHRRRLLR</sequence>
<feature type="compositionally biased region" description="Basic and acidic residues" evidence="2">
    <location>
        <begin position="56"/>
        <end position="65"/>
    </location>
</feature>
<keyword evidence="3" id="KW-0812">Transmembrane</keyword>
<evidence type="ECO:0000313" key="5">
    <source>
        <dbReference type="EMBL" id="CAK0829884.1"/>
    </source>
</evidence>
<dbReference type="InterPro" id="IPR002048">
    <property type="entry name" value="EF_hand_dom"/>
</dbReference>
<keyword evidence="6" id="KW-1185">Reference proteome</keyword>
<evidence type="ECO:0000256" key="3">
    <source>
        <dbReference type="SAM" id="Phobius"/>
    </source>
</evidence>
<dbReference type="InterPro" id="IPR011992">
    <property type="entry name" value="EF-hand-dom_pair"/>
</dbReference>
<feature type="region of interest" description="Disordered" evidence="2">
    <location>
        <begin position="102"/>
        <end position="142"/>
    </location>
</feature>
<feature type="region of interest" description="Disordered" evidence="2">
    <location>
        <begin position="277"/>
        <end position="296"/>
    </location>
</feature>
<dbReference type="PROSITE" id="PS00018">
    <property type="entry name" value="EF_HAND_1"/>
    <property type="match status" value="1"/>
</dbReference>
<protein>
    <recommendedName>
        <fullName evidence="4">EF-hand domain-containing protein</fullName>
    </recommendedName>
</protein>
<feature type="compositionally biased region" description="Low complexity" evidence="2">
    <location>
        <begin position="38"/>
        <end position="55"/>
    </location>
</feature>
<organism evidence="5 6">
    <name type="scientific">Prorocentrum cordatum</name>
    <dbReference type="NCBI Taxonomy" id="2364126"/>
    <lineage>
        <taxon>Eukaryota</taxon>
        <taxon>Sar</taxon>
        <taxon>Alveolata</taxon>
        <taxon>Dinophyceae</taxon>
        <taxon>Prorocentrales</taxon>
        <taxon>Prorocentraceae</taxon>
        <taxon>Prorocentrum</taxon>
    </lineage>
</organism>
<comment type="caution">
    <text evidence="5">The sequence shown here is derived from an EMBL/GenBank/DDBJ whole genome shotgun (WGS) entry which is preliminary data.</text>
</comment>
<feature type="compositionally biased region" description="Basic and acidic residues" evidence="2">
    <location>
        <begin position="277"/>
        <end position="290"/>
    </location>
</feature>
<reference evidence="5" key="1">
    <citation type="submission" date="2023-10" db="EMBL/GenBank/DDBJ databases">
        <authorList>
            <person name="Chen Y."/>
            <person name="Shah S."/>
            <person name="Dougan E. K."/>
            <person name="Thang M."/>
            <person name="Chan C."/>
        </authorList>
    </citation>
    <scope>NUCLEOTIDE SEQUENCE [LARGE SCALE GENOMIC DNA]</scope>
</reference>
<dbReference type="Proteomes" id="UP001189429">
    <property type="component" value="Unassembled WGS sequence"/>
</dbReference>
<name>A0ABN9SDY1_9DINO</name>